<dbReference type="CDD" id="cd00293">
    <property type="entry name" value="USP-like"/>
    <property type="match status" value="1"/>
</dbReference>
<dbReference type="InterPro" id="IPR006015">
    <property type="entry name" value="Universal_stress_UspA"/>
</dbReference>
<organism evidence="3 4">
    <name type="scientific">Massilia aerilata</name>
    <dbReference type="NCBI Taxonomy" id="453817"/>
    <lineage>
        <taxon>Bacteria</taxon>
        <taxon>Pseudomonadati</taxon>
        <taxon>Pseudomonadota</taxon>
        <taxon>Betaproteobacteria</taxon>
        <taxon>Burkholderiales</taxon>
        <taxon>Oxalobacteraceae</taxon>
        <taxon>Telluria group</taxon>
        <taxon>Massilia</taxon>
    </lineage>
</organism>
<accession>A0ABW0RPZ6</accession>
<feature type="domain" description="UspA" evidence="2">
    <location>
        <begin position="1"/>
        <end position="128"/>
    </location>
</feature>
<reference evidence="4" key="1">
    <citation type="journal article" date="2019" name="Int. J. Syst. Evol. Microbiol.">
        <title>The Global Catalogue of Microorganisms (GCM) 10K type strain sequencing project: providing services to taxonomists for standard genome sequencing and annotation.</title>
        <authorList>
            <consortium name="The Broad Institute Genomics Platform"/>
            <consortium name="The Broad Institute Genome Sequencing Center for Infectious Disease"/>
            <person name="Wu L."/>
            <person name="Ma J."/>
        </authorList>
    </citation>
    <scope>NUCLEOTIDE SEQUENCE [LARGE SCALE GENOMIC DNA]</scope>
    <source>
        <strain evidence="4">CGMCC 4.5798</strain>
    </source>
</reference>
<dbReference type="PANTHER" id="PTHR46268">
    <property type="entry name" value="STRESS RESPONSE PROTEIN NHAX"/>
    <property type="match status" value="1"/>
</dbReference>
<dbReference type="PANTHER" id="PTHR46268:SF15">
    <property type="entry name" value="UNIVERSAL STRESS PROTEIN HP_0031"/>
    <property type="match status" value="1"/>
</dbReference>
<comment type="similarity">
    <text evidence="1">Belongs to the universal stress protein A family.</text>
</comment>
<dbReference type="PRINTS" id="PR01438">
    <property type="entry name" value="UNVRSLSTRESS"/>
</dbReference>
<dbReference type="SUPFAM" id="SSF52402">
    <property type="entry name" value="Adenine nucleotide alpha hydrolases-like"/>
    <property type="match status" value="1"/>
</dbReference>
<dbReference type="Gene3D" id="3.40.50.620">
    <property type="entry name" value="HUPs"/>
    <property type="match status" value="1"/>
</dbReference>
<comment type="caution">
    <text evidence="3">The sequence shown here is derived from an EMBL/GenBank/DDBJ whole genome shotgun (WGS) entry which is preliminary data.</text>
</comment>
<evidence type="ECO:0000256" key="1">
    <source>
        <dbReference type="ARBA" id="ARBA00008791"/>
    </source>
</evidence>
<evidence type="ECO:0000313" key="4">
    <source>
        <dbReference type="Proteomes" id="UP001596086"/>
    </source>
</evidence>
<dbReference type="EMBL" id="JBHSMZ010000001">
    <property type="protein sequence ID" value="MFC5546912.1"/>
    <property type="molecule type" value="Genomic_DNA"/>
</dbReference>
<gene>
    <name evidence="3" type="ORF">ACFPO9_00105</name>
</gene>
<sequence length="131" mass="13926">MYKRILVPTDGTELCTAALGLHAGPPERLNPLAEDDTVRAAWLLVREQAGDDALAWIARRAAEAGVPCETLLVHSESPAAAIVETARDRLCDLIVMGSHGHGGLRARLLGTETTRVLETCAIPVLVVRGPS</sequence>
<proteinExistence type="inferred from homology"/>
<protein>
    <submittedName>
        <fullName evidence="3">Universal stress protein</fullName>
    </submittedName>
</protein>
<dbReference type="InterPro" id="IPR006016">
    <property type="entry name" value="UspA"/>
</dbReference>
<evidence type="ECO:0000313" key="3">
    <source>
        <dbReference type="EMBL" id="MFC5546912.1"/>
    </source>
</evidence>
<evidence type="ECO:0000259" key="2">
    <source>
        <dbReference type="Pfam" id="PF00582"/>
    </source>
</evidence>
<dbReference type="RefSeq" id="WP_379765206.1">
    <property type="nucleotide sequence ID" value="NZ_JBHSMZ010000001.1"/>
</dbReference>
<dbReference type="Pfam" id="PF00582">
    <property type="entry name" value="Usp"/>
    <property type="match status" value="1"/>
</dbReference>
<dbReference type="Proteomes" id="UP001596086">
    <property type="component" value="Unassembled WGS sequence"/>
</dbReference>
<dbReference type="InterPro" id="IPR014729">
    <property type="entry name" value="Rossmann-like_a/b/a_fold"/>
</dbReference>
<name>A0ABW0RPZ6_9BURK</name>
<keyword evidence="4" id="KW-1185">Reference proteome</keyword>